<name>A0AC34RQM4_9BILA</name>
<dbReference type="Proteomes" id="UP000887576">
    <property type="component" value="Unplaced"/>
</dbReference>
<evidence type="ECO:0000313" key="2">
    <source>
        <dbReference type="WBParaSite" id="JU765_v2.g9286.t1"/>
    </source>
</evidence>
<sequence>MKEISEIELLPSQIFDHSVVLKREVEIFKDNFERNQRYKEFDGLIKRNHRIYEAMDCNLLPGLQSAEIKDFTAKLNKTAHRLEKMLEHRLTKNHFEGIDLSSLSAADIAKLAEMVTKKPAEMPHM</sequence>
<protein>
    <submittedName>
        <fullName evidence="2">Uncharacterized protein</fullName>
    </submittedName>
</protein>
<reference evidence="2" key="1">
    <citation type="submission" date="2022-11" db="UniProtKB">
        <authorList>
            <consortium name="WormBaseParasite"/>
        </authorList>
    </citation>
    <scope>IDENTIFICATION</scope>
</reference>
<accession>A0AC34RQM4</accession>
<evidence type="ECO:0000313" key="1">
    <source>
        <dbReference type="Proteomes" id="UP000887576"/>
    </source>
</evidence>
<organism evidence="1 2">
    <name type="scientific">Panagrolaimus sp. JU765</name>
    <dbReference type="NCBI Taxonomy" id="591449"/>
    <lineage>
        <taxon>Eukaryota</taxon>
        <taxon>Metazoa</taxon>
        <taxon>Ecdysozoa</taxon>
        <taxon>Nematoda</taxon>
        <taxon>Chromadorea</taxon>
        <taxon>Rhabditida</taxon>
        <taxon>Tylenchina</taxon>
        <taxon>Panagrolaimomorpha</taxon>
        <taxon>Panagrolaimoidea</taxon>
        <taxon>Panagrolaimidae</taxon>
        <taxon>Panagrolaimus</taxon>
    </lineage>
</organism>
<proteinExistence type="predicted"/>
<dbReference type="WBParaSite" id="JU765_v2.g9286.t1">
    <property type="protein sequence ID" value="JU765_v2.g9286.t1"/>
    <property type="gene ID" value="JU765_v2.g9286"/>
</dbReference>